<evidence type="ECO:0000313" key="1">
    <source>
        <dbReference type="EMBL" id="MCH87381.1"/>
    </source>
</evidence>
<protein>
    <submittedName>
        <fullName evidence="1">Uncharacterized protein</fullName>
    </submittedName>
</protein>
<feature type="non-terminal residue" evidence="1">
    <location>
        <position position="1"/>
    </location>
</feature>
<comment type="caution">
    <text evidence="1">The sequence shown here is derived from an EMBL/GenBank/DDBJ whole genome shotgun (WGS) entry which is preliminary data.</text>
</comment>
<accession>A0A392MJ59</accession>
<keyword evidence="2" id="KW-1185">Reference proteome</keyword>
<organism evidence="1 2">
    <name type="scientific">Trifolium medium</name>
    <dbReference type="NCBI Taxonomy" id="97028"/>
    <lineage>
        <taxon>Eukaryota</taxon>
        <taxon>Viridiplantae</taxon>
        <taxon>Streptophyta</taxon>
        <taxon>Embryophyta</taxon>
        <taxon>Tracheophyta</taxon>
        <taxon>Spermatophyta</taxon>
        <taxon>Magnoliopsida</taxon>
        <taxon>eudicotyledons</taxon>
        <taxon>Gunneridae</taxon>
        <taxon>Pentapetalae</taxon>
        <taxon>rosids</taxon>
        <taxon>fabids</taxon>
        <taxon>Fabales</taxon>
        <taxon>Fabaceae</taxon>
        <taxon>Papilionoideae</taxon>
        <taxon>50 kb inversion clade</taxon>
        <taxon>NPAAA clade</taxon>
        <taxon>Hologalegina</taxon>
        <taxon>IRL clade</taxon>
        <taxon>Trifolieae</taxon>
        <taxon>Trifolium</taxon>
    </lineage>
</organism>
<dbReference type="Proteomes" id="UP000265520">
    <property type="component" value="Unassembled WGS sequence"/>
</dbReference>
<reference evidence="1 2" key="1">
    <citation type="journal article" date="2018" name="Front. Plant Sci.">
        <title>Red Clover (Trifolium pratense) and Zigzag Clover (T. medium) - A Picture of Genomic Similarities and Differences.</title>
        <authorList>
            <person name="Dluhosova J."/>
            <person name="Istvanek J."/>
            <person name="Nedelnik J."/>
            <person name="Repkova J."/>
        </authorList>
    </citation>
    <scope>NUCLEOTIDE SEQUENCE [LARGE SCALE GENOMIC DNA]</scope>
    <source>
        <strain evidence="2">cv. 10/8</strain>
        <tissue evidence="1">Leaf</tissue>
    </source>
</reference>
<sequence length="117" mass="13454">ASEDNEDPPYPYPTSSISYGVEKPFINFDVSVDKDETEEAVFVEEPFEPNFAWDKGKTKEIKEIIFDFADDEVEIEEAWYVEEPSKPMSVWDKGKAKEIKKRIVESAISDQNLNISP</sequence>
<proteinExistence type="predicted"/>
<dbReference type="AlphaFoldDB" id="A0A392MJ59"/>
<dbReference type="EMBL" id="LXQA010012087">
    <property type="protein sequence ID" value="MCH87381.1"/>
    <property type="molecule type" value="Genomic_DNA"/>
</dbReference>
<evidence type="ECO:0000313" key="2">
    <source>
        <dbReference type="Proteomes" id="UP000265520"/>
    </source>
</evidence>
<name>A0A392MJ59_9FABA</name>
<gene>
    <name evidence="1" type="ORF">A2U01_0008250</name>
</gene>